<reference evidence="1 2" key="1">
    <citation type="submission" date="2018-06" db="EMBL/GenBank/DDBJ databases">
        <title>Comparative genomics reveals the genomic features of Rhizophagus irregularis, R. cerebriforme, R. diaphanum and Gigaspora rosea, and their symbiotic lifestyle signature.</title>
        <authorList>
            <person name="Morin E."/>
            <person name="San Clemente H."/>
            <person name="Chen E.C.H."/>
            <person name="De La Providencia I."/>
            <person name="Hainaut M."/>
            <person name="Kuo A."/>
            <person name="Kohler A."/>
            <person name="Murat C."/>
            <person name="Tang N."/>
            <person name="Roy S."/>
            <person name="Loubradou J."/>
            <person name="Henrissat B."/>
            <person name="Grigoriev I.V."/>
            <person name="Corradi N."/>
            <person name="Roux C."/>
            <person name="Martin F.M."/>
        </authorList>
    </citation>
    <scope>NUCLEOTIDE SEQUENCE [LARGE SCALE GENOMIC DNA]</scope>
    <source>
        <strain evidence="1 2">DAOM 194757</strain>
    </source>
</reference>
<dbReference type="OrthoDB" id="2367232at2759"/>
<dbReference type="EMBL" id="QKWP01000970">
    <property type="protein sequence ID" value="RIB12996.1"/>
    <property type="molecule type" value="Genomic_DNA"/>
</dbReference>
<dbReference type="PANTHER" id="PTHR31424">
    <property type="entry name" value="PROTEIN CBG23806"/>
    <property type="match status" value="1"/>
</dbReference>
<organism evidence="1 2">
    <name type="scientific">Gigaspora rosea</name>
    <dbReference type="NCBI Taxonomy" id="44941"/>
    <lineage>
        <taxon>Eukaryota</taxon>
        <taxon>Fungi</taxon>
        <taxon>Fungi incertae sedis</taxon>
        <taxon>Mucoromycota</taxon>
        <taxon>Glomeromycotina</taxon>
        <taxon>Glomeromycetes</taxon>
        <taxon>Diversisporales</taxon>
        <taxon>Gigasporaceae</taxon>
        <taxon>Gigaspora</taxon>
    </lineage>
</organism>
<dbReference type="Proteomes" id="UP000266673">
    <property type="component" value="Unassembled WGS sequence"/>
</dbReference>
<evidence type="ECO:0000313" key="1">
    <source>
        <dbReference type="EMBL" id="RIB12996.1"/>
    </source>
</evidence>
<sequence length="316" mass="37075">MFTVCILNEENSVLDPIKQHCICLYTGIEKFESLQSAFGVFIDELKQIVNQGFEDNEGNSWKVDLWFSSNWKFMALVLGINRPTSHYFYYQSLLPFLQSNHCVPDELHLMLRIVDVLLEELFYELMNYPNFDFKSKSKSKLKLLQPRSSNISIHDQIENTMASIETVGGKYKWTALMGPAKKRVLEKFPVTNYLPGSRGQTIEKLWRDFFSLYKLMRSKDELADATINKFEIDTRNWVSTFCQPTLKKATGEIIQERIYQRQDVRLFFGKTTMGGGKTQQSPVKEIQKYENHQIYFLIHNIPNSYFEKFIEIDTQK</sequence>
<comment type="caution">
    <text evidence="1">The sequence shown here is derived from an EMBL/GenBank/DDBJ whole genome shotgun (WGS) entry which is preliminary data.</text>
</comment>
<accession>A0A397V0Z3</accession>
<gene>
    <name evidence="1" type="ORF">C2G38_2249134</name>
</gene>
<evidence type="ECO:0000313" key="2">
    <source>
        <dbReference type="Proteomes" id="UP000266673"/>
    </source>
</evidence>
<name>A0A397V0Z3_9GLOM</name>
<dbReference type="AlphaFoldDB" id="A0A397V0Z3"/>
<keyword evidence="2" id="KW-1185">Reference proteome</keyword>
<protein>
    <submittedName>
        <fullName evidence="1">Uncharacterized protein</fullName>
    </submittedName>
</protein>
<proteinExistence type="predicted"/>
<dbReference type="PANTHER" id="PTHR31424:SF5">
    <property type="entry name" value="APPLE DOMAIN-CONTAINING PROTEIN"/>
    <property type="match status" value="1"/>
</dbReference>